<reference evidence="2 3" key="1">
    <citation type="submission" date="2020-02" db="EMBL/GenBank/DDBJ databases">
        <title>Draft genome sequence of Limisphaera ngatamarikiensis NGM72.4T, a thermophilic Verrucomicrobia grouped in subdivision 3.</title>
        <authorList>
            <person name="Carere C.R."/>
            <person name="Steen J."/>
            <person name="Hugenholtz P."/>
            <person name="Stott M.B."/>
        </authorList>
    </citation>
    <scope>NUCLEOTIDE SEQUENCE [LARGE SCALE GENOMIC DNA]</scope>
    <source>
        <strain evidence="2 3">NGM72.4</strain>
    </source>
</reference>
<keyword evidence="1" id="KW-0472">Membrane</keyword>
<sequence>MKFRAPNGERTRRPHAGFTLAEVLAALVFMAIVIPVAVEGLQVATRAAQMGVRRAAAARVGERVLNELVATGQWRRGSQSGEAAEGTDVYRWDARVDSWQQAPLRLLTVRVVFPVQGEEYALYLATLVDASQ</sequence>
<dbReference type="RefSeq" id="WP_165107411.1">
    <property type="nucleotide sequence ID" value="NZ_JAAKYA010000053.1"/>
</dbReference>
<proteinExistence type="predicted"/>
<comment type="caution">
    <text evidence="2">The sequence shown here is derived from an EMBL/GenBank/DDBJ whole genome shotgun (WGS) entry which is preliminary data.</text>
</comment>
<feature type="transmembrane region" description="Helical" evidence="1">
    <location>
        <begin position="20"/>
        <end position="38"/>
    </location>
</feature>
<keyword evidence="1" id="KW-1133">Transmembrane helix</keyword>
<keyword evidence="3" id="KW-1185">Reference proteome</keyword>
<accession>A0A6M1RVH2</accession>
<dbReference type="SUPFAM" id="SSF54523">
    <property type="entry name" value="Pili subunits"/>
    <property type="match status" value="1"/>
</dbReference>
<evidence type="ECO:0000256" key="1">
    <source>
        <dbReference type="SAM" id="Phobius"/>
    </source>
</evidence>
<name>A0A6M1RVH2_9BACT</name>
<dbReference type="InterPro" id="IPR045584">
    <property type="entry name" value="Pilin-like"/>
</dbReference>
<evidence type="ECO:0008006" key="4">
    <source>
        <dbReference type="Google" id="ProtNLM"/>
    </source>
</evidence>
<gene>
    <name evidence="2" type="ORF">G4L39_08365</name>
</gene>
<evidence type="ECO:0000313" key="3">
    <source>
        <dbReference type="Proteomes" id="UP000477311"/>
    </source>
</evidence>
<keyword evidence="1" id="KW-0812">Transmembrane</keyword>
<protein>
    <recommendedName>
        <fullName evidence="4">Type II secretion system protein</fullName>
    </recommendedName>
</protein>
<organism evidence="2 3">
    <name type="scientific">Limisphaera ngatamarikiensis</name>
    <dbReference type="NCBI Taxonomy" id="1324935"/>
    <lineage>
        <taxon>Bacteria</taxon>
        <taxon>Pseudomonadati</taxon>
        <taxon>Verrucomicrobiota</taxon>
        <taxon>Verrucomicrobiia</taxon>
        <taxon>Limisphaerales</taxon>
        <taxon>Limisphaeraceae</taxon>
        <taxon>Limisphaera</taxon>
    </lineage>
</organism>
<dbReference type="EMBL" id="JAAKYA010000053">
    <property type="protein sequence ID" value="NGO39411.1"/>
    <property type="molecule type" value="Genomic_DNA"/>
</dbReference>
<dbReference type="AlphaFoldDB" id="A0A6M1RVH2"/>
<dbReference type="Proteomes" id="UP000477311">
    <property type="component" value="Unassembled WGS sequence"/>
</dbReference>
<evidence type="ECO:0000313" key="2">
    <source>
        <dbReference type="EMBL" id="NGO39411.1"/>
    </source>
</evidence>